<keyword evidence="1" id="KW-0472">Membrane</keyword>
<dbReference type="RefSeq" id="WP_097642181.1">
    <property type="nucleotide sequence ID" value="NZ_NQWI01000002.1"/>
</dbReference>
<evidence type="ECO:0000313" key="2">
    <source>
        <dbReference type="EMBL" id="PDW04943.1"/>
    </source>
</evidence>
<keyword evidence="1" id="KW-1133">Transmembrane helix</keyword>
<reference evidence="3" key="1">
    <citation type="submission" date="2017-08" db="EMBL/GenBank/DDBJ databases">
        <authorList>
            <person name="Grouzdev D.S."/>
            <person name="Gaisin V.A."/>
            <person name="Rysina M.S."/>
            <person name="Gorlenko V.M."/>
        </authorList>
    </citation>
    <scope>NUCLEOTIDE SEQUENCE [LARGE SCALE GENOMIC DNA]</scope>
    <source>
        <strain evidence="3">Kir15-3F</strain>
    </source>
</reference>
<keyword evidence="1" id="KW-0812">Transmembrane</keyword>
<sequence length="73" mass="8188">MRWYASQAWERAIDMVRWLMAWLLAARARAPAQGLTEYGLVLVLIAITAVGILTLVGRTLSEVWYEGLVDALP</sequence>
<accession>A0A2A6RPT4</accession>
<protein>
    <recommendedName>
        <fullName evidence="4">Flp family type IVb pilin</fullName>
    </recommendedName>
</protein>
<name>A0A2A6RPT4_9CHLR</name>
<evidence type="ECO:0000256" key="1">
    <source>
        <dbReference type="SAM" id="Phobius"/>
    </source>
</evidence>
<dbReference type="Proteomes" id="UP000220527">
    <property type="component" value="Unassembled WGS sequence"/>
</dbReference>
<comment type="caution">
    <text evidence="2">The sequence shown here is derived from an EMBL/GenBank/DDBJ whole genome shotgun (WGS) entry which is preliminary data.</text>
</comment>
<dbReference type="EMBL" id="NQWI01000002">
    <property type="protein sequence ID" value="PDW04943.1"/>
    <property type="molecule type" value="Genomic_DNA"/>
</dbReference>
<keyword evidence="3" id="KW-1185">Reference proteome</keyword>
<proteinExistence type="predicted"/>
<organism evidence="2 3">
    <name type="scientific">Candidatus Viridilinea mediisalina</name>
    <dbReference type="NCBI Taxonomy" id="2024553"/>
    <lineage>
        <taxon>Bacteria</taxon>
        <taxon>Bacillati</taxon>
        <taxon>Chloroflexota</taxon>
        <taxon>Chloroflexia</taxon>
        <taxon>Chloroflexales</taxon>
        <taxon>Chloroflexineae</taxon>
        <taxon>Oscillochloridaceae</taxon>
        <taxon>Candidatus Viridilinea</taxon>
    </lineage>
</organism>
<evidence type="ECO:0008006" key="4">
    <source>
        <dbReference type="Google" id="ProtNLM"/>
    </source>
</evidence>
<feature type="transmembrane region" description="Helical" evidence="1">
    <location>
        <begin position="38"/>
        <end position="56"/>
    </location>
</feature>
<gene>
    <name evidence="2" type="ORF">CJ255_00765</name>
</gene>
<evidence type="ECO:0000313" key="3">
    <source>
        <dbReference type="Proteomes" id="UP000220527"/>
    </source>
</evidence>
<dbReference type="AlphaFoldDB" id="A0A2A6RPT4"/>